<dbReference type="InterPro" id="IPR002938">
    <property type="entry name" value="FAD-bd"/>
</dbReference>
<evidence type="ECO:0000256" key="1">
    <source>
        <dbReference type="ARBA" id="ARBA00023002"/>
    </source>
</evidence>
<dbReference type="SUPFAM" id="SSF51905">
    <property type="entry name" value="FAD/NAD(P)-binding domain"/>
    <property type="match status" value="1"/>
</dbReference>
<protein>
    <submittedName>
        <fullName evidence="3">FAD-dependent oxidoreductase</fullName>
    </submittedName>
</protein>
<dbReference type="AlphaFoldDB" id="A0A9X2KJ62"/>
<dbReference type="InterPro" id="IPR050631">
    <property type="entry name" value="PheA/TfdB_FAD_monoxygenase"/>
</dbReference>
<accession>A0A9X2KJ62</accession>
<organism evidence="3 4">
    <name type="scientific">Sphingomonas tagetis</name>
    <dbReference type="NCBI Taxonomy" id="2949092"/>
    <lineage>
        <taxon>Bacteria</taxon>
        <taxon>Pseudomonadati</taxon>
        <taxon>Pseudomonadota</taxon>
        <taxon>Alphaproteobacteria</taxon>
        <taxon>Sphingomonadales</taxon>
        <taxon>Sphingomonadaceae</taxon>
        <taxon>Sphingomonas</taxon>
    </lineage>
</organism>
<proteinExistence type="predicted"/>
<feature type="domain" description="FAD-binding" evidence="2">
    <location>
        <begin position="3"/>
        <end position="332"/>
    </location>
</feature>
<dbReference type="RefSeq" id="WP_254291101.1">
    <property type="nucleotide sequence ID" value="NZ_JAMLDX010000001.1"/>
</dbReference>
<dbReference type="Pfam" id="PF01494">
    <property type="entry name" value="FAD_binding_3"/>
    <property type="match status" value="1"/>
</dbReference>
<dbReference type="Proteomes" id="UP001139451">
    <property type="component" value="Unassembled WGS sequence"/>
</dbReference>
<evidence type="ECO:0000259" key="2">
    <source>
        <dbReference type="Pfam" id="PF01494"/>
    </source>
</evidence>
<evidence type="ECO:0000313" key="4">
    <source>
        <dbReference type="Proteomes" id="UP001139451"/>
    </source>
</evidence>
<dbReference type="PANTHER" id="PTHR43476">
    <property type="entry name" value="3-(3-HYDROXY-PHENYL)PROPIONATE/3-HYDROXYCINNAMIC ACID HYDROXYLASE"/>
    <property type="match status" value="1"/>
</dbReference>
<dbReference type="PANTHER" id="PTHR43476:SF5">
    <property type="entry name" value="FAD-DEPENDENT MONOOXYGENASE"/>
    <property type="match status" value="1"/>
</dbReference>
<evidence type="ECO:0000313" key="3">
    <source>
        <dbReference type="EMBL" id="MCP3729114.1"/>
    </source>
</evidence>
<dbReference type="PRINTS" id="PR00420">
    <property type="entry name" value="RNGMNOXGNASE"/>
</dbReference>
<comment type="caution">
    <text evidence="3">The sequence shown here is derived from an EMBL/GenBank/DDBJ whole genome shotgun (WGS) entry which is preliminary data.</text>
</comment>
<dbReference type="InterPro" id="IPR036188">
    <property type="entry name" value="FAD/NAD-bd_sf"/>
</dbReference>
<dbReference type="GO" id="GO:0016491">
    <property type="term" value="F:oxidoreductase activity"/>
    <property type="evidence" value="ECO:0007669"/>
    <property type="project" value="UniProtKB-KW"/>
</dbReference>
<dbReference type="NCBIfam" id="NF004834">
    <property type="entry name" value="PRK06185.1-3"/>
    <property type="match status" value="1"/>
</dbReference>
<sequence>MDYDIIVAGGGPAGMMAGLLFARAGLRTVVVEKHGDFLRDFRGDTVHPSTLNLFDELGMLDALLERPHDKVPDIEAVVGGRAWRVADFSHLPGRGRFIAMMPQWEFLDFVAQAARRYPAFELRMNAEAIDIVETDGRVTGVRLADGSTVTAQLVIAADGRGSVLRKAAGLPLEDLGAPIDVFWFRVPKARTEANDTQGYIAGGEMVVAIDRGDYFQGARVIAKGAADAIRAKGIEAFRADVAATAPVMAAGVEAIAGWDDVKLLTVSLDRLTRWFRPGLLAIGDAAHAMSPVGGVGINLAIQDAVAAANILCEPMLRGESPDRWLVQVQERRMLPVRMIQGMQRMVHRNVIGAALGNRSMRAPLAVRLLDRFALLRRIPARVVGLGVRREHIRSPEANP</sequence>
<dbReference type="Gene3D" id="3.50.50.60">
    <property type="entry name" value="FAD/NAD(P)-binding domain"/>
    <property type="match status" value="2"/>
</dbReference>
<gene>
    <name evidence="3" type="ORF">M9978_01615</name>
</gene>
<dbReference type="EMBL" id="JAMLDX010000001">
    <property type="protein sequence ID" value="MCP3729114.1"/>
    <property type="molecule type" value="Genomic_DNA"/>
</dbReference>
<keyword evidence="4" id="KW-1185">Reference proteome</keyword>
<reference evidence="3" key="1">
    <citation type="submission" date="2022-05" db="EMBL/GenBank/DDBJ databases">
        <title>Sphingomonas sp. strain MG17 Genome sequencing and assembly.</title>
        <authorList>
            <person name="Kim I."/>
        </authorList>
    </citation>
    <scope>NUCLEOTIDE SEQUENCE</scope>
    <source>
        <strain evidence="3">MG17</strain>
    </source>
</reference>
<dbReference type="GO" id="GO:0071949">
    <property type="term" value="F:FAD binding"/>
    <property type="evidence" value="ECO:0007669"/>
    <property type="project" value="InterPro"/>
</dbReference>
<keyword evidence="1" id="KW-0560">Oxidoreductase</keyword>
<name>A0A9X2KJ62_9SPHN</name>